<keyword evidence="13" id="KW-1185">Reference proteome</keyword>
<reference evidence="13" key="1">
    <citation type="submission" date="2010-08" db="EMBL/GenBank/DDBJ databases">
        <authorList>
            <consortium name="Caenorhabditis japonica Sequencing Consortium"/>
            <person name="Wilson R.K."/>
        </authorList>
    </citation>
    <scope>NUCLEOTIDE SEQUENCE [LARGE SCALE GENOMIC DNA]</scope>
    <source>
        <strain evidence="13">DF5081</strain>
    </source>
</reference>
<proteinExistence type="inferred from homology"/>
<dbReference type="InterPro" id="IPR000536">
    <property type="entry name" value="Nucl_hrmn_rcpt_lig-bd"/>
</dbReference>
<evidence type="ECO:0000256" key="8">
    <source>
        <dbReference type="ARBA" id="ARBA00023170"/>
    </source>
</evidence>
<dbReference type="AlphaFoldDB" id="A0A8R1DUC3"/>
<feature type="domain" description="Nuclear receptor" evidence="10">
    <location>
        <begin position="1"/>
        <end position="34"/>
    </location>
</feature>
<dbReference type="GO" id="GO:0003700">
    <property type="term" value="F:DNA-binding transcription factor activity"/>
    <property type="evidence" value="ECO:0007669"/>
    <property type="project" value="InterPro"/>
</dbReference>
<evidence type="ECO:0000256" key="7">
    <source>
        <dbReference type="ARBA" id="ARBA00023163"/>
    </source>
</evidence>
<dbReference type="GO" id="GO:0043565">
    <property type="term" value="F:sequence-specific DNA binding"/>
    <property type="evidence" value="ECO:0007669"/>
    <property type="project" value="InterPro"/>
</dbReference>
<evidence type="ECO:0000256" key="1">
    <source>
        <dbReference type="ARBA" id="ARBA00005993"/>
    </source>
</evidence>
<evidence type="ECO:0000259" key="10">
    <source>
        <dbReference type="PROSITE" id="PS51030"/>
    </source>
</evidence>
<dbReference type="GO" id="GO:0008270">
    <property type="term" value="F:zinc ion binding"/>
    <property type="evidence" value="ECO:0007669"/>
    <property type="project" value="UniProtKB-KW"/>
</dbReference>
<dbReference type="Pfam" id="PF00104">
    <property type="entry name" value="Hormone_recep"/>
    <property type="match status" value="1"/>
</dbReference>
<keyword evidence="9" id="KW-0539">Nucleus</keyword>
<dbReference type="SMART" id="SM00430">
    <property type="entry name" value="HOLI"/>
    <property type="match status" value="1"/>
</dbReference>
<evidence type="ECO:0008006" key="14">
    <source>
        <dbReference type="Google" id="ProtNLM"/>
    </source>
</evidence>
<dbReference type="EnsemblMetazoa" id="CJA12750.1">
    <property type="protein sequence ID" value="CJA12750.1"/>
    <property type="gene ID" value="WBGene00131954"/>
</dbReference>
<keyword evidence="7" id="KW-0804">Transcription</keyword>
<evidence type="ECO:0000256" key="5">
    <source>
        <dbReference type="ARBA" id="ARBA00023015"/>
    </source>
</evidence>
<name>A0A8R1DUC3_CAEJA</name>
<dbReference type="SUPFAM" id="SSF48508">
    <property type="entry name" value="Nuclear receptor ligand-binding domain"/>
    <property type="match status" value="1"/>
</dbReference>
<keyword evidence="2" id="KW-0479">Metal-binding</keyword>
<dbReference type="InterPro" id="IPR001628">
    <property type="entry name" value="Znf_hrmn_rcpt"/>
</dbReference>
<dbReference type="InterPro" id="IPR050274">
    <property type="entry name" value="Nuclear_hormone_rcpt_NR2"/>
</dbReference>
<evidence type="ECO:0000313" key="12">
    <source>
        <dbReference type="EnsemblMetazoa" id="CJA12750.1"/>
    </source>
</evidence>
<dbReference type="Pfam" id="PF00105">
    <property type="entry name" value="zf-C4"/>
    <property type="match status" value="1"/>
</dbReference>
<evidence type="ECO:0000256" key="9">
    <source>
        <dbReference type="ARBA" id="ARBA00023242"/>
    </source>
</evidence>
<keyword evidence="8" id="KW-0675">Receptor</keyword>
<reference evidence="12" key="2">
    <citation type="submission" date="2022-06" db="UniProtKB">
        <authorList>
            <consortium name="EnsemblMetazoa"/>
        </authorList>
    </citation>
    <scope>IDENTIFICATION</scope>
    <source>
        <strain evidence="12">DF5081</strain>
    </source>
</reference>
<dbReference type="Gene3D" id="1.10.565.10">
    <property type="entry name" value="Retinoid X Receptor"/>
    <property type="match status" value="1"/>
</dbReference>
<dbReference type="InterPro" id="IPR013088">
    <property type="entry name" value="Znf_NHR/GATA"/>
</dbReference>
<evidence type="ECO:0000313" key="13">
    <source>
        <dbReference type="Proteomes" id="UP000005237"/>
    </source>
</evidence>
<sequence>MGECVVGKSVRCVCRSCRLKKCFDMGMDPKAIQHDRDKIRYTKALKKKREEEKRLKESVIKEEIGSPQSISSDTYINTSTPSSSTMVNVTDNDNGHNVDPETQSDIKTIIEDLLRVEGKVKSLRNSYRFESQHSATSSMYSSCLLDDITWMTENTQPQETTAEPFECSVQNLREWFVRDLSLMLEWGKCLPIMEGLLLNDKLALMKAFAPIFPLIQLAYYTRNEFECDIVIKLEPDCTPKPIPERLNYPDGSFIEKGEKPANSWEEMHAMLIDGCYKMMRQLKIQESTFVLYKMLLFHNPDAEGLSSLGKKTIESERMRLLTQMYCYLSAERGREAQIIFSNLLMMSATLSKTASFIKRVFDFNHIFNRTNDLIDQLIIVGL</sequence>
<dbReference type="PROSITE" id="PS51030">
    <property type="entry name" value="NUCLEAR_REC_DBD_2"/>
    <property type="match status" value="1"/>
</dbReference>
<dbReference type="Proteomes" id="UP000005237">
    <property type="component" value="Unassembled WGS sequence"/>
</dbReference>
<evidence type="ECO:0000256" key="6">
    <source>
        <dbReference type="ARBA" id="ARBA00023125"/>
    </source>
</evidence>
<feature type="domain" description="NR LBD" evidence="11">
    <location>
        <begin position="105"/>
        <end position="382"/>
    </location>
</feature>
<dbReference type="Gene3D" id="3.30.50.10">
    <property type="entry name" value="Erythroid Transcription Factor GATA-1, subunit A"/>
    <property type="match status" value="1"/>
</dbReference>
<protein>
    <recommendedName>
        <fullName evidence="14">NR LBD domain-containing protein</fullName>
    </recommendedName>
</protein>
<accession>A0A8R1DUC3</accession>
<dbReference type="PANTHER" id="PTHR24083">
    <property type="entry name" value="NUCLEAR HORMONE RECEPTOR"/>
    <property type="match status" value="1"/>
</dbReference>
<dbReference type="SUPFAM" id="SSF57716">
    <property type="entry name" value="Glucocorticoid receptor-like (DNA-binding domain)"/>
    <property type="match status" value="1"/>
</dbReference>
<comment type="similarity">
    <text evidence="1">Belongs to the nuclear hormone receptor family.</text>
</comment>
<dbReference type="PROSITE" id="PS51843">
    <property type="entry name" value="NR_LBD"/>
    <property type="match status" value="1"/>
</dbReference>
<keyword evidence="5" id="KW-0805">Transcription regulation</keyword>
<evidence type="ECO:0000256" key="4">
    <source>
        <dbReference type="ARBA" id="ARBA00022833"/>
    </source>
</evidence>
<organism evidence="12 13">
    <name type="scientific">Caenorhabditis japonica</name>
    <dbReference type="NCBI Taxonomy" id="281687"/>
    <lineage>
        <taxon>Eukaryota</taxon>
        <taxon>Metazoa</taxon>
        <taxon>Ecdysozoa</taxon>
        <taxon>Nematoda</taxon>
        <taxon>Chromadorea</taxon>
        <taxon>Rhabditida</taxon>
        <taxon>Rhabditina</taxon>
        <taxon>Rhabditomorpha</taxon>
        <taxon>Rhabditoidea</taxon>
        <taxon>Rhabditidae</taxon>
        <taxon>Peloderinae</taxon>
        <taxon>Caenorhabditis</taxon>
    </lineage>
</organism>
<evidence type="ECO:0000256" key="2">
    <source>
        <dbReference type="ARBA" id="ARBA00022723"/>
    </source>
</evidence>
<evidence type="ECO:0000256" key="3">
    <source>
        <dbReference type="ARBA" id="ARBA00022771"/>
    </source>
</evidence>
<keyword evidence="4" id="KW-0862">Zinc</keyword>
<dbReference type="InterPro" id="IPR035500">
    <property type="entry name" value="NHR-like_dom_sf"/>
</dbReference>
<evidence type="ECO:0000259" key="11">
    <source>
        <dbReference type="PROSITE" id="PS51843"/>
    </source>
</evidence>
<keyword evidence="3" id="KW-0863">Zinc-finger</keyword>
<keyword evidence="6" id="KW-0238">DNA-binding</keyword>